<dbReference type="InterPro" id="IPR012677">
    <property type="entry name" value="Nucleotide-bd_a/b_plait_sf"/>
</dbReference>
<dbReference type="GO" id="GO:0071004">
    <property type="term" value="C:U2-type prespliceosome"/>
    <property type="evidence" value="ECO:0007669"/>
    <property type="project" value="TreeGrafter"/>
</dbReference>
<dbReference type="OrthoDB" id="4207594at2759"/>
<dbReference type="GO" id="GO:0005685">
    <property type="term" value="C:U1 snRNP"/>
    <property type="evidence" value="ECO:0007669"/>
    <property type="project" value="TreeGrafter"/>
</dbReference>
<protein>
    <recommendedName>
        <fullName evidence="6">RRM domain-containing protein</fullName>
    </recommendedName>
</protein>
<evidence type="ECO:0000256" key="4">
    <source>
        <dbReference type="ARBA" id="ARBA00023274"/>
    </source>
</evidence>
<dbReference type="GO" id="GO:0000398">
    <property type="term" value="P:mRNA splicing, via spliceosome"/>
    <property type="evidence" value="ECO:0007669"/>
    <property type="project" value="TreeGrafter"/>
</dbReference>
<dbReference type="Pfam" id="PF00076">
    <property type="entry name" value="RRM_1"/>
    <property type="match status" value="1"/>
</dbReference>
<dbReference type="InterPro" id="IPR051183">
    <property type="entry name" value="U1_U11-U12_snRNP_70-35kDa"/>
</dbReference>
<name>A0A6A6C4U8_ZASCE</name>
<dbReference type="GeneID" id="54564007"/>
<dbReference type="Proteomes" id="UP000799537">
    <property type="component" value="Unassembled WGS sequence"/>
</dbReference>
<feature type="domain" description="RRM" evidence="6">
    <location>
        <begin position="104"/>
        <end position="170"/>
    </location>
</feature>
<reference evidence="7" key="1">
    <citation type="journal article" date="2020" name="Stud. Mycol.">
        <title>101 Dothideomycetes genomes: a test case for predicting lifestyles and emergence of pathogens.</title>
        <authorList>
            <person name="Haridas S."/>
            <person name="Albert R."/>
            <person name="Binder M."/>
            <person name="Bloem J."/>
            <person name="Labutti K."/>
            <person name="Salamov A."/>
            <person name="Andreopoulos B."/>
            <person name="Baker S."/>
            <person name="Barry K."/>
            <person name="Bills G."/>
            <person name="Bluhm B."/>
            <person name="Cannon C."/>
            <person name="Castanera R."/>
            <person name="Culley D."/>
            <person name="Daum C."/>
            <person name="Ezra D."/>
            <person name="Gonzalez J."/>
            <person name="Henrissat B."/>
            <person name="Kuo A."/>
            <person name="Liang C."/>
            <person name="Lipzen A."/>
            <person name="Lutzoni F."/>
            <person name="Magnuson J."/>
            <person name="Mondo S."/>
            <person name="Nolan M."/>
            <person name="Ohm R."/>
            <person name="Pangilinan J."/>
            <person name="Park H.-J."/>
            <person name="Ramirez L."/>
            <person name="Alfaro M."/>
            <person name="Sun H."/>
            <person name="Tritt A."/>
            <person name="Yoshinaga Y."/>
            <person name="Zwiers L.-H."/>
            <person name="Turgeon B."/>
            <person name="Goodwin S."/>
            <person name="Spatafora J."/>
            <person name="Crous P."/>
            <person name="Grigoriev I."/>
        </authorList>
    </citation>
    <scope>NUCLEOTIDE SEQUENCE</scope>
    <source>
        <strain evidence="7">ATCC 36951</strain>
    </source>
</reference>
<evidence type="ECO:0000256" key="5">
    <source>
        <dbReference type="PROSITE-ProRule" id="PRU00176"/>
    </source>
</evidence>
<dbReference type="EMBL" id="ML993615">
    <property type="protein sequence ID" value="KAF2162197.1"/>
    <property type="molecule type" value="Genomic_DNA"/>
</dbReference>
<dbReference type="SMART" id="SM00360">
    <property type="entry name" value="RRM"/>
    <property type="match status" value="1"/>
</dbReference>
<comment type="subcellular location">
    <subcellularLocation>
        <location evidence="1">Nucleus</location>
    </subcellularLocation>
</comment>
<evidence type="ECO:0000256" key="1">
    <source>
        <dbReference type="ARBA" id="ARBA00004123"/>
    </source>
</evidence>
<evidence type="ECO:0000256" key="2">
    <source>
        <dbReference type="ARBA" id="ARBA00022884"/>
    </source>
</evidence>
<dbReference type="GO" id="GO:0071011">
    <property type="term" value="C:precatalytic spliceosome"/>
    <property type="evidence" value="ECO:0007669"/>
    <property type="project" value="TreeGrafter"/>
</dbReference>
<keyword evidence="3" id="KW-0539">Nucleus</keyword>
<dbReference type="RefSeq" id="XP_033663086.1">
    <property type="nucleotide sequence ID" value="XM_033810735.1"/>
</dbReference>
<dbReference type="Pfam" id="PF12220">
    <property type="entry name" value="U1snRNP70_N"/>
    <property type="match status" value="1"/>
</dbReference>
<dbReference type="PANTHER" id="PTHR13952">
    <property type="entry name" value="U1 SMALL NUCLEAR RIBONUCLEOPROTEIN 70 KD"/>
    <property type="match status" value="1"/>
</dbReference>
<sequence>MTDKLPPNLLALFQPRPPLRWLNPSDHAPEDRRTAKVDGVAGFLAALHEKKEEAKDEEWTESHLERADREKLEKQKKQKWLVTEGVKQLYKPSEDSNVRGDAFKTLFVGRLPYDASTKDLENQFGRFGPIERIRIVQDRSGKPGKDGKSRGYAFVLFDREADCKGQFSRV</sequence>
<dbReference type="PROSITE" id="PS50102">
    <property type="entry name" value="RRM"/>
    <property type="match status" value="1"/>
</dbReference>
<keyword evidence="4" id="KW-0687">Ribonucleoprotein</keyword>
<evidence type="ECO:0000313" key="7">
    <source>
        <dbReference type="EMBL" id="KAF2162197.1"/>
    </source>
</evidence>
<organism evidence="7 8">
    <name type="scientific">Zasmidium cellare ATCC 36951</name>
    <dbReference type="NCBI Taxonomy" id="1080233"/>
    <lineage>
        <taxon>Eukaryota</taxon>
        <taxon>Fungi</taxon>
        <taxon>Dikarya</taxon>
        <taxon>Ascomycota</taxon>
        <taxon>Pezizomycotina</taxon>
        <taxon>Dothideomycetes</taxon>
        <taxon>Dothideomycetidae</taxon>
        <taxon>Mycosphaerellales</taxon>
        <taxon>Mycosphaerellaceae</taxon>
        <taxon>Zasmidium</taxon>
    </lineage>
</organism>
<accession>A0A6A6C4U8</accession>
<dbReference type="PANTHER" id="PTHR13952:SF5">
    <property type="entry name" value="U1 SMALL NUCLEAR RIBONUCLEOPROTEIN 70 KDA"/>
    <property type="match status" value="1"/>
</dbReference>
<dbReference type="InterPro" id="IPR035979">
    <property type="entry name" value="RBD_domain_sf"/>
</dbReference>
<evidence type="ECO:0000313" key="8">
    <source>
        <dbReference type="Proteomes" id="UP000799537"/>
    </source>
</evidence>
<evidence type="ECO:0000256" key="3">
    <source>
        <dbReference type="ARBA" id="ARBA00023242"/>
    </source>
</evidence>
<dbReference type="GO" id="GO:0003729">
    <property type="term" value="F:mRNA binding"/>
    <property type="evidence" value="ECO:0007669"/>
    <property type="project" value="TreeGrafter"/>
</dbReference>
<dbReference type="GO" id="GO:0030619">
    <property type="term" value="F:U1 snRNA binding"/>
    <property type="evidence" value="ECO:0007669"/>
    <property type="project" value="TreeGrafter"/>
</dbReference>
<dbReference type="Gene3D" id="3.30.70.330">
    <property type="match status" value="1"/>
</dbReference>
<gene>
    <name evidence="7" type="ORF">M409DRAFT_37459</name>
</gene>
<evidence type="ECO:0000259" key="6">
    <source>
        <dbReference type="PROSITE" id="PS50102"/>
    </source>
</evidence>
<keyword evidence="8" id="KW-1185">Reference proteome</keyword>
<dbReference type="InterPro" id="IPR022023">
    <property type="entry name" value="U1snRNP70_N"/>
</dbReference>
<proteinExistence type="predicted"/>
<dbReference type="SUPFAM" id="SSF54928">
    <property type="entry name" value="RNA-binding domain, RBD"/>
    <property type="match status" value="1"/>
</dbReference>
<dbReference type="InterPro" id="IPR000504">
    <property type="entry name" value="RRM_dom"/>
</dbReference>
<dbReference type="AlphaFoldDB" id="A0A6A6C4U8"/>
<keyword evidence="2 5" id="KW-0694">RNA-binding</keyword>